<dbReference type="InterPro" id="IPR002559">
    <property type="entry name" value="Transposase_11"/>
</dbReference>
<feature type="domain" description="Transposase IS4-like" evidence="1">
    <location>
        <begin position="110"/>
        <end position="268"/>
    </location>
</feature>
<evidence type="ECO:0000313" key="3">
    <source>
        <dbReference type="EMBL" id="MBB5153821.1"/>
    </source>
</evidence>
<proteinExistence type="predicted"/>
<dbReference type="Proteomes" id="UP000584374">
    <property type="component" value="Unassembled WGS sequence"/>
</dbReference>
<reference evidence="3 4" key="1">
    <citation type="submission" date="2020-08" db="EMBL/GenBank/DDBJ databases">
        <title>Sequencing the genomes of 1000 actinobacteria strains.</title>
        <authorList>
            <person name="Klenk H.-P."/>
        </authorList>
    </citation>
    <scope>NUCLEOTIDE SEQUENCE [LARGE SCALE GENOMIC DNA]</scope>
    <source>
        <strain evidence="3 4">DSM 45584</strain>
    </source>
</reference>
<dbReference type="GO" id="GO:0006313">
    <property type="term" value="P:DNA transposition"/>
    <property type="evidence" value="ECO:0007669"/>
    <property type="project" value="InterPro"/>
</dbReference>
<gene>
    <name evidence="3" type="ORF">BJ970_001355</name>
</gene>
<evidence type="ECO:0000259" key="1">
    <source>
        <dbReference type="Pfam" id="PF01609"/>
    </source>
</evidence>
<organism evidence="3 4">
    <name type="scientific">Saccharopolyspora phatthalungensis</name>
    <dbReference type="NCBI Taxonomy" id="664693"/>
    <lineage>
        <taxon>Bacteria</taxon>
        <taxon>Bacillati</taxon>
        <taxon>Actinomycetota</taxon>
        <taxon>Actinomycetes</taxon>
        <taxon>Pseudonocardiales</taxon>
        <taxon>Pseudonocardiaceae</taxon>
        <taxon>Saccharopolyspora</taxon>
    </lineage>
</organism>
<feature type="domain" description="Insertion element IS402-like" evidence="2">
    <location>
        <begin position="19"/>
        <end position="94"/>
    </location>
</feature>
<dbReference type="Pfam" id="PF01609">
    <property type="entry name" value="DDE_Tnp_1"/>
    <property type="match status" value="1"/>
</dbReference>
<dbReference type="AlphaFoldDB" id="A0A840Q2L4"/>
<name>A0A840Q2L4_9PSEU</name>
<dbReference type="NCBIfam" id="NF033580">
    <property type="entry name" value="transpos_IS5_3"/>
    <property type="match status" value="1"/>
</dbReference>
<dbReference type="Pfam" id="PF13340">
    <property type="entry name" value="DUF4096"/>
    <property type="match status" value="1"/>
</dbReference>
<dbReference type="PANTHER" id="PTHR30007">
    <property type="entry name" value="PHP DOMAIN PROTEIN"/>
    <property type="match status" value="1"/>
</dbReference>
<sequence>MCNCDTGGDDRRSCYPSSLTDEVWAVLEPLMPVRDRRKGGAARRYGDRLVLDAVFFVLRSGCQWRMIPRDLLPWDAAYRWFRTWAADGTIDRVHDALRDQVRIQAGRQADPSAAVLDAQSIKSSEGGQARGFDMGKKTTGRKRHLIVDTLGLLLVVMVTSASVQDRVGGREILQRLAARFPSIALVWADGGYANSIVNGLLAWAKEKLGLVLEIVKRSDDVKGFQVLPRRWVVERTFGWLIRHRRLARDYERRTVNSETMIKLAMIRLMATRLAGQTVQWSNTSEREAARRLTVETHLAA</sequence>
<accession>A0A840Q2L4</accession>
<dbReference type="InterPro" id="IPR025161">
    <property type="entry name" value="IS402-like_dom"/>
</dbReference>
<evidence type="ECO:0000313" key="4">
    <source>
        <dbReference type="Proteomes" id="UP000584374"/>
    </source>
</evidence>
<evidence type="ECO:0000259" key="2">
    <source>
        <dbReference type="Pfam" id="PF13340"/>
    </source>
</evidence>
<dbReference type="PANTHER" id="PTHR30007:SF0">
    <property type="entry name" value="TRANSPOSASE"/>
    <property type="match status" value="1"/>
</dbReference>
<dbReference type="GO" id="GO:0003677">
    <property type="term" value="F:DNA binding"/>
    <property type="evidence" value="ECO:0007669"/>
    <property type="project" value="InterPro"/>
</dbReference>
<protein>
    <submittedName>
        <fullName evidence="3">Transposase</fullName>
    </submittedName>
</protein>
<dbReference type="EMBL" id="JACHIW010000001">
    <property type="protein sequence ID" value="MBB5153821.1"/>
    <property type="molecule type" value="Genomic_DNA"/>
</dbReference>
<dbReference type="RefSeq" id="WP_312864142.1">
    <property type="nucleotide sequence ID" value="NZ_JACHIW010000001.1"/>
</dbReference>
<comment type="caution">
    <text evidence="3">The sequence shown here is derived from an EMBL/GenBank/DDBJ whole genome shotgun (WGS) entry which is preliminary data.</text>
</comment>
<dbReference type="GO" id="GO:0004803">
    <property type="term" value="F:transposase activity"/>
    <property type="evidence" value="ECO:0007669"/>
    <property type="project" value="InterPro"/>
</dbReference>
<keyword evidence="4" id="KW-1185">Reference proteome</keyword>